<dbReference type="AlphaFoldDB" id="A0A5B9BIN2"/>
<name>A0A5B9BIN2_9ACTN</name>
<feature type="compositionally biased region" description="Polar residues" evidence="1">
    <location>
        <begin position="77"/>
        <end position="91"/>
    </location>
</feature>
<feature type="compositionally biased region" description="Basic residues" evidence="1">
    <location>
        <begin position="92"/>
        <end position="101"/>
    </location>
</feature>
<sequence>MGHALTSCTAYVASYSDASWHASVSIVNCRSYSPLFIGSKETSLSAPLVAEQGGRPHGAVGLKSAGLQGKAGKDRSTCSSLRANEAGSPSSRPRRTGHQRRSREMVGNRLSMGHGTVCAEQVRLLRPRTASVNNLLARNIKWVNMLIVTRWGSLPEGHRRCMLPAAPACPGRLLRLRRQDLVQLAFASASPSARPTPKLGV</sequence>
<evidence type="ECO:0000256" key="1">
    <source>
        <dbReference type="SAM" id="MobiDB-lite"/>
    </source>
</evidence>
<dbReference type="EMBL" id="MK047367">
    <property type="protein sequence ID" value="QED88062.1"/>
    <property type="molecule type" value="Genomic_DNA"/>
</dbReference>
<feature type="region of interest" description="Disordered" evidence="1">
    <location>
        <begin position="53"/>
        <end position="107"/>
    </location>
</feature>
<evidence type="ECO:0000313" key="2">
    <source>
        <dbReference type="EMBL" id="QED88062.1"/>
    </source>
</evidence>
<organism evidence="2">
    <name type="scientific">Streptomyces hawaiiensis</name>
    <dbReference type="NCBI Taxonomy" id="67305"/>
    <lineage>
        <taxon>Bacteria</taxon>
        <taxon>Bacillati</taxon>
        <taxon>Actinomycetota</taxon>
        <taxon>Actinomycetes</taxon>
        <taxon>Kitasatosporales</taxon>
        <taxon>Streptomycetaceae</taxon>
        <taxon>Streptomyces</taxon>
    </lineage>
</organism>
<reference evidence="2" key="1">
    <citation type="journal article" date="2019" name="Appl. Environ. Microbiol.">
        <title>The ADEP biosynthetic gene cluster in Streptomyces hawaiiensis NRRL 15010 reveals an accessory clpP gene as a novel antibiotic resistance factor.</title>
        <authorList>
            <person name="Thomy D."/>
            <person name="Culp E."/>
            <person name="Adamek M."/>
            <person name="Cheng E.Y."/>
            <person name="Ziemert N."/>
            <person name="Wright G.D."/>
            <person name="Sass P."/>
            <person name="Brotz-Oesterhelt H."/>
        </authorList>
    </citation>
    <scope>NUCLEOTIDE SEQUENCE</scope>
    <source>
        <strain evidence="2">NRRL 15010</strain>
    </source>
</reference>
<proteinExistence type="predicted"/>
<protein>
    <submittedName>
        <fullName evidence="2">Uncharacterized protein</fullName>
    </submittedName>
</protein>
<accession>A0A5B9BIN2</accession>